<dbReference type="Gene3D" id="3.40.710.10">
    <property type="entry name" value="DD-peptidase/beta-lactamase superfamily"/>
    <property type="match status" value="1"/>
</dbReference>
<feature type="domain" description="Penicillin-binding protein transpeptidase" evidence="21">
    <location>
        <begin position="461"/>
        <end position="718"/>
    </location>
</feature>
<organism evidence="23 24">
    <name type="scientific">Candidatus Fokinia solitaria</name>
    <dbReference type="NCBI Taxonomy" id="1802984"/>
    <lineage>
        <taxon>Bacteria</taxon>
        <taxon>Pseudomonadati</taxon>
        <taxon>Pseudomonadota</taxon>
        <taxon>Alphaproteobacteria</taxon>
        <taxon>Rickettsiales</taxon>
        <taxon>Candidatus Midichloriaceae</taxon>
        <taxon>Candidatus Fokinia</taxon>
    </lineage>
</organism>
<protein>
    <recommendedName>
        <fullName evidence="17">peptidoglycan glycosyltransferase</fullName>
        <ecNumber evidence="17">2.4.99.28</ecNumber>
    </recommendedName>
</protein>
<dbReference type="GO" id="GO:0009252">
    <property type="term" value="P:peptidoglycan biosynthetic process"/>
    <property type="evidence" value="ECO:0007669"/>
    <property type="project" value="UniProtKB-UniPathway"/>
</dbReference>
<keyword evidence="6" id="KW-0645">Protease</keyword>
<evidence type="ECO:0000256" key="6">
    <source>
        <dbReference type="ARBA" id="ARBA00022670"/>
    </source>
</evidence>
<evidence type="ECO:0000256" key="11">
    <source>
        <dbReference type="ARBA" id="ARBA00022960"/>
    </source>
</evidence>
<keyword evidence="15" id="KW-0511">Multifunctional enzyme</keyword>
<reference evidence="23 24" key="1">
    <citation type="journal article" date="2018" name="Genome Biol. Evol.">
        <title>The Genome Sequence of "Candidatus Fokinia solitaria": Insights on Reductive Evolution in Rickettsiales.</title>
        <authorList>
            <person name="Floriano A.M."/>
            <person name="Castelli M."/>
            <person name="Krenek S."/>
            <person name="Berendonk T.U."/>
            <person name="Bazzocchi C."/>
            <person name="Petroni G."/>
            <person name="Sassera D."/>
        </authorList>
    </citation>
    <scope>NUCLEOTIDE SEQUENCE [LARGE SCALE GENOMIC DNA]</scope>
    <source>
        <strain evidence="23">Rio ETE_ALG 3VII</strain>
    </source>
</reference>
<dbReference type="GO" id="GO:0008658">
    <property type="term" value="F:penicillin binding"/>
    <property type="evidence" value="ECO:0007669"/>
    <property type="project" value="InterPro"/>
</dbReference>
<comment type="catalytic activity">
    <reaction evidence="18">
        <text>[GlcNAc-(1-&gt;4)-Mur2Ac(oyl-L-Ala-gamma-D-Glu-L-Lys-D-Ala-D-Ala)](n)-di-trans,octa-cis-undecaprenyl diphosphate + beta-D-GlcNAc-(1-&gt;4)-Mur2Ac(oyl-L-Ala-gamma-D-Glu-L-Lys-D-Ala-D-Ala)-di-trans,octa-cis-undecaprenyl diphosphate = [GlcNAc-(1-&gt;4)-Mur2Ac(oyl-L-Ala-gamma-D-Glu-L-Lys-D-Ala-D-Ala)](n+1)-di-trans,octa-cis-undecaprenyl diphosphate + di-trans,octa-cis-undecaprenyl diphosphate + H(+)</text>
        <dbReference type="Rhea" id="RHEA:23708"/>
        <dbReference type="Rhea" id="RHEA-COMP:9602"/>
        <dbReference type="Rhea" id="RHEA-COMP:9603"/>
        <dbReference type="ChEBI" id="CHEBI:15378"/>
        <dbReference type="ChEBI" id="CHEBI:58405"/>
        <dbReference type="ChEBI" id="CHEBI:60033"/>
        <dbReference type="ChEBI" id="CHEBI:78435"/>
        <dbReference type="EC" id="2.4.99.28"/>
    </reaction>
</comment>
<dbReference type="InterPro" id="IPR001264">
    <property type="entry name" value="Glyco_trans_51"/>
</dbReference>
<evidence type="ECO:0000256" key="5">
    <source>
        <dbReference type="ARBA" id="ARBA00022645"/>
    </source>
</evidence>
<dbReference type="InterPro" id="IPR012338">
    <property type="entry name" value="Beta-lactam/transpept-like"/>
</dbReference>
<comment type="pathway">
    <text evidence="2">Cell wall biogenesis; peptidoglycan biosynthesis.</text>
</comment>
<keyword evidence="14 20" id="KW-0472">Membrane</keyword>
<keyword evidence="9 20" id="KW-0812">Transmembrane</keyword>
<keyword evidence="12" id="KW-0573">Peptidoglycan synthesis</keyword>
<evidence type="ECO:0000256" key="12">
    <source>
        <dbReference type="ARBA" id="ARBA00022984"/>
    </source>
</evidence>
<evidence type="ECO:0000256" key="20">
    <source>
        <dbReference type="SAM" id="Phobius"/>
    </source>
</evidence>
<evidence type="ECO:0000256" key="7">
    <source>
        <dbReference type="ARBA" id="ARBA00022676"/>
    </source>
</evidence>
<evidence type="ECO:0000256" key="9">
    <source>
        <dbReference type="ARBA" id="ARBA00022692"/>
    </source>
</evidence>
<evidence type="ECO:0000256" key="16">
    <source>
        <dbReference type="ARBA" id="ARBA00023316"/>
    </source>
</evidence>
<name>A0A2U8BS47_9RICK</name>
<dbReference type="InterPro" id="IPR001460">
    <property type="entry name" value="PCN-bd_Tpept"/>
</dbReference>
<comment type="pathway">
    <text evidence="19">Glycan biosynthesis.</text>
</comment>
<keyword evidence="8" id="KW-0808">Transferase</keyword>
<dbReference type="GO" id="GO:0006508">
    <property type="term" value="P:proteolysis"/>
    <property type="evidence" value="ECO:0007669"/>
    <property type="project" value="UniProtKB-KW"/>
</dbReference>
<evidence type="ECO:0000313" key="24">
    <source>
        <dbReference type="Proteomes" id="UP000244519"/>
    </source>
</evidence>
<dbReference type="PANTHER" id="PTHR32282:SF27">
    <property type="entry name" value="PENICILLIN-BINDING PROTEIN 1A"/>
    <property type="match status" value="1"/>
</dbReference>
<dbReference type="InterPro" id="IPR050396">
    <property type="entry name" value="Glycosyltr_51/Transpeptidase"/>
</dbReference>
<dbReference type="KEGG" id="fso:Fsol_00389"/>
<dbReference type="Gene3D" id="1.10.3810.10">
    <property type="entry name" value="Biosynthetic peptidoglycan transglycosylase-like"/>
    <property type="match status" value="1"/>
</dbReference>
<dbReference type="OrthoDB" id="9766909at2"/>
<dbReference type="AlphaFoldDB" id="A0A2U8BS47"/>
<evidence type="ECO:0000313" key="23">
    <source>
        <dbReference type="EMBL" id="AWD33186.1"/>
    </source>
</evidence>
<evidence type="ECO:0000256" key="4">
    <source>
        <dbReference type="ARBA" id="ARBA00007739"/>
    </source>
</evidence>
<dbReference type="GO" id="GO:0008955">
    <property type="term" value="F:peptidoglycan glycosyltransferase activity"/>
    <property type="evidence" value="ECO:0007669"/>
    <property type="project" value="UniProtKB-EC"/>
</dbReference>
<evidence type="ECO:0000256" key="14">
    <source>
        <dbReference type="ARBA" id="ARBA00023136"/>
    </source>
</evidence>
<dbReference type="FunFam" id="1.10.3810.10:FF:000003">
    <property type="entry name" value="Penicillin-binding protein 1a"/>
    <property type="match status" value="1"/>
</dbReference>
<sequence length="785" mass="88262">MSNNSKRRRIVHKKHFLRLLVRLLINRINNISLYGIIWYFLCFSISFLVAVVAISSLRFMINLPNYEILVNYEPSSVTRVYDVEGNVIGEQAIEYRIPVSFDDIPKVVIDAFLAAEDKSFFEHDGIDFTGIMRALIQTVFRVGKGKTPVGGSTITQQIIKSILIGSEQTISRKVKEAILAYKISSIIDKDTLMELYLNYIFLGNNSYGIVAAARSYFNKNLTELSLQEAALLAALPKAPTKLNPFHNQEYALTRRNWVIQRMYRENFITKSQATAAINTPITLVSPSKNKASSAMYYSEYGNQVLEEAKVAYGTDTINESGLVIYSNMEADIQRACVDALNKGIEKYSAENGKWLNIIDHISDYDESSPKLEKIALLRNLRAKFLRDDEVVHDDNVISIGVIDGKTSTNLSILALDSTVFTINYSKDHNVKDTSFRIGDVLLISKDRKNEYAPYKIPQVNGAMVVLERFTGKVLAFSGGYKNPLLQHDYFNRAFFAKRQPGSLMKTLIYLSALREGYTLSSILSDEPISLDAGDGTVWSPKNWDNKFIGDISLLDAFALSRNTVTVKLLMQLGLPRVVALCKQFGLYDNEIDYSRIGYSFALGTLETTLLKITNAYNIIASHGYKVSPQLINAIYDKAGNVIQQNEYISTNELYTRSISNIADSDSKDYEPLYDASFQQVIEKDTALQMLTLLQYATKERFQNSKLSNAGGKTGTTNESKDVFFIGCGDRYTVGIYIGFDTPKTLGKNIYGRNTALPIFVDFMEKVLPNDTLSLGYEPFILHFTS</sequence>
<comment type="similarity">
    <text evidence="3">In the C-terminal section; belongs to the transpeptidase family.</text>
</comment>
<dbReference type="InterPro" id="IPR023346">
    <property type="entry name" value="Lysozyme-like_dom_sf"/>
</dbReference>
<evidence type="ECO:0000256" key="18">
    <source>
        <dbReference type="ARBA" id="ARBA00049902"/>
    </source>
</evidence>
<dbReference type="NCBIfam" id="TIGR02074">
    <property type="entry name" value="PBP_1a_fam"/>
    <property type="match status" value="1"/>
</dbReference>
<keyword evidence="5" id="KW-0121">Carboxypeptidase</keyword>
<dbReference type="Pfam" id="PF00912">
    <property type="entry name" value="Transgly"/>
    <property type="match status" value="1"/>
</dbReference>
<dbReference type="SUPFAM" id="SSF53955">
    <property type="entry name" value="Lysozyme-like"/>
    <property type="match status" value="1"/>
</dbReference>
<evidence type="ECO:0000256" key="15">
    <source>
        <dbReference type="ARBA" id="ARBA00023268"/>
    </source>
</evidence>
<evidence type="ECO:0000256" key="1">
    <source>
        <dbReference type="ARBA" id="ARBA00004370"/>
    </source>
</evidence>
<dbReference type="SUPFAM" id="SSF56601">
    <property type="entry name" value="beta-lactamase/transpeptidase-like"/>
    <property type="match status" value="1"/>
</dbReference>
<dbReference type="GO" id="GO:0030288">
    <property type="term" value="C:outer membrane-bounded periplasmic space"/>
    <property type="evidence" value="ECO:0007669"/>
    <property type="project" value="TreeGrafter"/>
</dbReference>
<evidence type="ECO:0000256" key="10">
    <source>
        <dbReference type="ARBA" id="ARBA00022801"/>
    </source>
</evidence>
<feature type="domain" description="Glycosyl transferase family 51" evidence="22">
    <location>
        <begin position="86"/>
        <end position="262"/>
    </location>
</feature>
<dbReference type="UniPathway" id="UPA00219"/>
<proteinExistence type="inferred from homology"/>
<dbReference type="EMBL" id="CP025989">
    <property type="protein sequence ID" value="AWD33186.1"/>
    <property type="molecule type" value="Genomic_DNA"/>
</dbReference>
<keyword evidence="7" id="KW-0328">Glycosyltransferase</keyword>
<accession>A0A2U8BS47</accession>
<evidence type="ECO:0000259" key="22">
    <source>
        <dbReference type="Pfam" id="PF00912"/>
    </source>
</evidence>
<dbReference type="EC" id="2.4.99.28" evidence="17"/>
<evidence type="ECO:0000256" key="3">
    <source>
        <dbReference type="ARBA" id="ARBA00007090"/>
    </source>
</evidence>
<dbReference type="InterPro" id="IPR036950">
    <property type="entry name" value="PBP_transglycosylase"/>
</dbReference>
<comment type="similarity">
    <text evidence="4">In the N-terminal section; belongs to the glycosyltransferase 51 family.</text>
</comment>
<keyword evidence="11" id="KW-0133">Cell shape</keyword>
<gene>
    <name evidence="23" type="ORF">Fsol_00389</name>
</gene>
<evidence type="ECO:0000256" key="2">
    <source>
        <dbReference type="ARBA" id="ARBA00004752"/>
    </source>
</evidence>
<dbReference type="GO" id="GO:0016020">
    <property type="term" value="C:membrane"/>
    <property type="evidence" value="ECO:0007669"/>
    <property type="project" value="UniProtKB-SubCell"/>
</dbReference>
<dbReference type="Pfam" id="PF00905">
    <property type="entry name" value="Transpeptidase"/>
    <property type="match status" value="1"/>
</dbReference>
<dbReference type="PANTHER" id="PTHR32282">
    <property type="entry name" value="BINDING PROTEIN TRANSPEPTIDASE, PUTATIVE-RELATED"/>
    <property type="match status" value="1"/>
</dbReference>
<dbReference type="GO" id="GO:0004180">
    <property type="term" value="F:carboxypeptidase activity"/>
    <property type="evidence" value="ECO:0007669"/>
    <property type="project" value="UniProtKB-KW"/>
</dbReference>
<evidence type="ECO:0000259" key="21">
    <source>
        <dbReference type="Pfam" id="PF00905"/>
    </source>
</evidence>
<dbReference type="Proteomes" id="UP000244519">
    <property type="component" value="Chromosome"/>
</dbReference>
<feature type="transmembrane region" description="Helical" evidence="20">
    <location>
        <begin position="36"/>
        <end position="61"/>
    </location>
</feature>
<dbReference type="GO" id="GO:0071555">
    <property type="term" value="P:cell wall organization"/>
    <property type="evidence" value="ECO:0007669"/>
    <property type="project" value="UniProtKB-KW"/>
</dbReference>
<keyword evidence="16" id="KW-0961">Cell wall biogenesis/degradation</keyword>
<keyword evidence="10" id="KW-0378">Hydrolase</keyword>
<dbReference type="RefSeq" id="WP_108673215.1">
    <property type="nucleotide sequence ID" value="NZ_CP025989.1"/>
</dbReference>
<evidence type="ECO:0000256" key="17">
    <source>
        <dbReference type="ARBA" id="ARBA00044770"/>
    </source>
</evidence>
<evidence type="ECO:0000256" key="19">
    <source>
        <dbReference type="ARBA" id="ARBA00060592"/>
    </source>
</evidence>
<keyword evidence="24" id="KW-1185">Reference proteome</keyword>
<keyword evidence="13 20" id="KW-1133">Transmembrane helix</keyword>
<evidence type="ECO:0000256" key="8">
    <source>
        <dbReference type="ARBA" id="ARBA00022679"/>
    </source>
</evidence>
<dbReference type="GO" id="GO:0008360">
    <property type="term" value="P:regulation of cell shape"/>
    <property type="evidence" value="ECO:0007669"/>
    <property type="project" value="UniProtKB-KW"/>
</dbReference>
<evidence type="ECO:0000256" key="13">
    <source>
        <dbReference type="ARBA" id="ARBA00022989"/>
    </source>
</evidence>
<comment type="subcellular location">
    <subcellularLocation>
        <location evidence="1">Membrane</location>
    </subcellularLocation>
</comment>